<dbReference type="PANTHER" id="PTHR46927:SF3">
    <property type="entry name" value="THAP-TYPE DOMAIN-CONTAINING PROTEIN"/>
    <property type="match status" value="1"/>
</dbReference>
<feature type="domain" description="THAP-type" evidence="6">
    <location>
        <begin position="1"/>
        <end position="95"/>
    </location>
</feature>
<dbReference type="Proteomes" id="UP000828390">
    <property type="component" value="Unassembled WGS sequence"/>
</dbReference>
<dbReference type="PANTHER" id="PTHR46927">
    <property type="entry name" value="AGAP005574-PA"/>
    <property type="match status" value="1"/>
</dbReference>
<keyword evidence="4 5" id="KW-0238">DNA-binding</keyword>
<comment type="caution">
    <text evidence="7">The sequence shown here is derived from an EMBL/GenBank/DDBJ whole genome shotgun (WGS) entry which is preliminary data.</text>
</comment>
<evidence type="ECO:0000256" key="5">
    <source>
        <dbReference type="PROSITE-ProRule" id="PRU00309"/>
    </source>
</evidence>
<gene>
    <name evidence="7" type="ORF">DPMN_097725</name>
</gene>
<keyword evidence="1" id="KW-0479">Metal-binding</keyword>
<dbReference type="AlphaFoldDB" id="A0A9D4R5N2"/>
<evidence type="ECO:0000256" key="2">
    <source>
        <dbReference type="ARBA" id="ARBA00022771"/>
    </source>
</evidence>
<accession>A0A9D4R5N2</accession>
<dbReference type="Pfam" id="PF05485">
    <property type="entry name" value="THAP"/>
    <property type="match status" value="1"/>
</dbReference>
<evidence type="ECO:0000256" key="1">
    <source>
        <dbReference type="ARBA" id="ARBA00022723"/>
    </source>
</evidence>
<dbReference type="GO" id="GO:0003677">
    <property type="term" value="F:DNA binding"/>
    <property type="evidence" value="ECO:0007669"/>
    <property type="project" value="UniProtKB-UniRule"/>
</dbReference>
<dbReference type="PROSITE" id="PS50950">
    <property type="entry name" value="ZF_THAP"/>
    <property type="match status" value="1"/>
</dbReference>
<dbReference type="GO" id="GO:0008270">
    <property type="term" value="F:zinc ion binding"/>
    <property type="evidence" value="ECO:0007669"/>
    <property type="project" value="UniProtKB-KW"/>
</dbReference>
<keyword evidence="8" id="KW-1185">Reference proteome</keyword>
<keyword evidence="2 5" id="KW-0863">Zinc-finger</keyword>
<reference evidence="7" key="2">
    <citation type="submission" date="2020-11" db="EMBL/GenBank/DDBJ databases">
        <authorList>
            <person name="McCartney M.A."/>
            <person name="Auch B."/>
            <person name="Kono T."/>
            <person name="Mallez S."/>
            <person name="Becker A."/>
            <person name="Gohl D.M."/>
            <person name="Silverstein K.A.T."/>
            <person name="Koren S."/>
            <person name="Bechman K.B."/>
            <person name="Herman A."/>
            <person name="Abrahante J.E."/>
            <person name="Garbe J."/>
        </authorList>
    </citation>
    <scope>NUCLEOTIDE SEQUENCE</scope>
    <source>
        <strain evidence="7">Duluth1</strain>
        <tissue evidence="7">Whole animal</tissue>
    </source>
</reference>
<name>A0A9D4R5N2_DREPO</name>
<dbReference type="InterPro" id="IPR006612">
    <property type="entry name" value="THAP_Znf"/>
</dbReference>
<evidence type="ECO:0000313" key="7">
    <source>
        <dbReference type="EMBL" id="KAH3855163.1"/>
    </source>
</evidence>
<evidence type="ECO:0000256" key="4">
    <source>
        <dbReference type="ARBA" id="ARBA00023125"/>
    </source>
</evidence>
<sequence length="114" mass="12830">MVQCAAFGCNPRPEQGKKGFFRFPKDDSIRRKWILSVNSRRIINGKMVDFTPSKHAKLCIKHFEDQCLVHPSSVMASAGLELRLLLLTDGDPDISPPGQNPPNEKMNIWTIAPQ</sequence>
<organism evidence="7 8">
    <name type="scientific">Dreissena polymorpha</name>
    <name type="common">Zebra mussel</name>
    <name type="synonym">Mytilus polymorpha</name>
    <dbReference type="NCBI Taxonomy" id="45954"/>
    <lineage>
        <taxon>Eukaryota</taxon>
        <taxon>Metazoa</taxon>
        <taxon>Spiralia</taxon>
        <taxon>Lophotrochozoa</taxon>
        <taxon>Mollusca</taxon>
        <taxon>Bivalvia</taxon>
        <taxon>Autobranchia</taxon>
        <taxon>Heteroconchia</taxon>
        <taxon>Euheterodonta</taxon>
        <taxon>Imparidentia</taxon>
        <taxon>Neoheterodontei</taxon>
        <taxon>Myida</taxon>
        <taxon>Dreissenoidea</taxon>
        <taxon>Dreissenidae</taxon>
        <taxon>Dreissena</taxon>
    </lineage>
</organism>
<evidence type="ECO:0000256" key="3">
    <source>
        <dbReference type="ARBA" id="ARBA00022833"/>
    </source>
</evidence>
<dbReference type="EMBL" id="JAIWYP010000003">
    <property type="protein sequence ID" value="KAH3855163.1"/>
    <property type="molecule type" value="Genomic_DNA"/>
</dbReference>
<evidence type="ECO:0000259" key="6">
    <source>
        <dbReference type="PROSITE" id="PS50950"/>
    </source>
</evidence>
<keyword evidence="3" id="KW-0862">Zinc</keyword>
<reference evidence="7" key="1">
    <citation type="journal article" date="2019" name="bioRxiv">
        <title>The Genome of the Zebra Mussel, Dreissena polymorpha: A Resource for Invasive Species Research.</title>
        <authorList>
            <person name="McCartney M.A."/>
            <person name="Auch B."/>
            <person name="Kono T."/>
            <person name="Mallez S."/>
            <person name="Zhang Y."/>
            <person name="Obille A."/>
            <person name="Becker A."/>
            <person name="Abrahante J.E."/>
            <person name="Garbe J."/>
            <person name="Badalamenti J.P."/>
            <person name="Herman A."/>
            <person name="Mangelson H."/>
            <person name="Liachko I."/>
            <person name="Sullivan S."/>
            <person name="Sone E.D."/>
            <person name="Koren S."/>
            <person name="Silverstein K.A.T."/>
            <person name="Beckman K.B."/>
            <person name="Gohl D.M."/>
        </authorList>
    </citation>
    <scope>NUCLEOTIDE SEQUENCE</scope>
    <source>
        <strain evidence="7">Duluth1</strain>
        <tissue evidence="7">Whole animal</tissue>
    </source>
</reference>
<dbReference type="SUPFAM" id="SSF57716">
    <property type="entry name" value="Glucocorticoid receptor-like (DNA-binding domain)"/>
    <property type="match status" value="1"/>
</dbReference>
<proteinExistence type="predicted"/>
<dbReference type="SMART" id="SM00980">
    <property type="entry name" value="THAP"/>
    <property type="match status" value="1"/>
</dbReference>
<evidence type="ECO:0000313" key="8">
    <source>
        <dbReference type="Proteomes" id="UP000828390"/>
    </source>
</evidence>
<dbReference type="InterPro" id="IPR052224">
    <property type="entry name" value="THAP_domain_protein"/>
</dbReference>
<protein>
    <recommendedName>
        <fullName evidence="6">THAP-type domain-containing protein</fullName>
    </recommendedName>
</protein>